<dbReference type="Proteomes" id="UP000006906">
    <property type="component" value="Chromosome 1"/>
</dbReference>
<dbReference type="AlphaFoldDB" id="A0A2K3E6C6"/>
<evidence type="ECO:0000313" key="2">
    <source>
        <dbReference type="Proteomes" id="UP000006906"/>
    </source>
</evidence>
<dbReference type="RefSeq" id="XP_042928463.1">
    <property type="nucleotide sequence ID" value="XM_043058549.1"/>
</dbReference>
<accession>A0A2K3E6C6</accession>
<proteinExistence type="predicted"/>
<organism evidence="1 2">
    <name type="scientific">Chlamydomonas reinhardtii</name>
    <name type="common">Chlamydomonas smithii</name>
    <dbReference type="NCBI Taxonomy" id="3055"/>
    <lineage>
        <taxon>Eukaryota</taxon>
        <taxon>Viridiplantae</taxon>
        <taxon>Chlorophyta</taxon>
        <taxon>core chlorophytes</taxon>
        <taxon>Chlorophyceae</taxon>
        <taxon>CS clade</taxon>
        <taxon>Chlamydomonadales</taxon>
        <taxon>Chlamydomonadaceae</taxon>
        <taxon>Chlamydomonas</taxon>
    </lineage>
</organism>
<reference evidence="1 2" key="1">
    <citation type="journal article" date="2007" name="Science">
        <title>The Chlamydomonas genome reveals the evolution of key animal and plant functions.</title>
        <authorList>
            <person name="Merchant S.S."/>
            <person name="Prochnik S.E."/>
            <person name="Vallon O."/>
            <person name="Harris E.H."/>
            <person name="Karpowicz S.J."/>
            <person name="Witman G.B."/>
            <person name="Terry A."/>
            <person name="Salamov A."/>
            <person name="Fritz-Laylin L.K."/>
            <person name="Marechal-Drouard L."/>
            <person name="Marshall W.F."/>
            <person name="Qu L.H."/>
            <person name="Nelson D.R."/>
            <person name="Sanderfoot A.A."/>
            <person name="Spalding M.H."/>
            <person name="Kapitonov V.V."/>
            <person name="Ren Q."/>
            <person name="Ferris P."/>
            <person name="Lindquist E."/>
            <person name="Shapiro H."/>
            <person name="Lucas S.M."/>
            <person name="Grimwood J."/>
            <person name="Schmutz J."/>
            <person name="Cardol P."/>
            <person name="Cerutti H."/>
            <person name="Chanfreau G."/>
            <person name="Chen C.L."/>
            <person name="Cognat V."/>
            <person name="Croft M.T."/>
            <person name="Dent R."/>
            <person name="Dutcher S."/>
            <person name="Fernandez E."/>
            <person name="Fukuzawa H."/>
            <person name="Gonzalez-Ballester D."/>
            <person name="Gonzalez-Halphen D."/>
            <person name="Hallmann A."/>
            <person name="Hanikenne M."/>
            <person name="Hippler M."/>
            <person name="Inwood W."/>
            <person name="Jabbari K."/>
            <person name="Kalanon M."/>
            <person name="Kuras R."/>
            <person name="Lefebvre P.A."/>
            <person name="Lemaire S.D."/>
            <person name="Lobanov A.V."/>
            <person name="Lohr M."/>
            <person name="Manuell A."/>
            <person name="Meier I."/>
            <person name="Mets L."/>
            <person name="Mittag M."/>
            <person name="Mittelmeier T."/>
            <person name="Moroney J.V."/>
            <person name="Moseley J."/>
            <person name="Napoli C."/>
            <person name="Nedelcu A.M."/>
            <person name="Niyogi K."/>
            <person name="Novoselov S.V."/>
            <person name="Paulsen I.T."/>
            <person name="Pazour G."/>
            <person name="Purton S."/>
            <person name="Ral J.P."/>
            <person name="Riano-Pachon D.M."/>
            <person name="Riekhof W."/>
            <person name="Rymarquis L."/>
            <person name="Schroda M."/>
            <person name="Stern D."/>
            <person name="Umen J."/>
            <person name="Willows R."/>
            <person name="Wilson N."/>
            <person name="Zimmer S.L."/>
            <person name="Allmer J."/>
            <person name="Balk J."/>
            <person name="Bisova K."/>
            <person name="Chen C.J."/>
            <person name="Elias M."/>
            <person name="Gendler K."/>
            <person name="Hauser C."/>
            <person name="Lamb M.R."/>
            <person name="Ledford H."/>
            <person name="Long J.C."/>
            <person name="Minagawa J."/>
            <person name="Page M.D."/>
            <person name="Pan J."/>
            <person name="Pootakham W."/>
            <person name="Roje S."/>
            <person name="Rose A."/>
            <person name="Stahlberg E."/>
            <person name="Terauchi A.M."/>
            <person name="Yang P."/>
            <person name="Ball S."/>
            <person name="Bowler C."/>
            <person name="Dieckmann C.L."/>
            <person name="Gladyshev V.N."/>
            <person name="Green P."/>
            <person name="Jorgensen R."/>
            <person name="Mayfield S."/>
            <person name="Mueller-Roeber B."/>
            <person name="Rajamani S."/>
            <person name="Sayre R.T."/>
            <person name="Brokstein P."/>
            <person name="Dubchak I."/>
            <person name="Goodstein D."/>
            <person name="Hornick L."/>
            <person name="Huang Y.W."/>
            <person name="Jhaveri J."/>
            <person name="Luo Y."/>
            <person name="Martinez D."/>
            <person name="Ngau W.C."/>
            <person name="Otillar B."/>
            <person name="Poliakov A."/>
            <person name="Porter A."/>
            <person name="Szajkowski L."/>
            <person name="Werner G."/>
            <person name="Zhou K."/>
            <person name="Grigoriev I.V."/>
            <person name="Rokhsar D.S."/>
            <person name="Grossman A.R."/>
        </authorList>
    </citation>
    <scope>NUCLEOTIDE SEQUENCE [LARGE SCALE GENOMIC DNA]</scope>
    <source>
        <strain evidence="2">CC-503</strain>
    </source>
</reference>
<dbReference type="EMBL" id="CM008962">
    <property type="protein sequence ID" value="PNW88351.1"/>
    <property type="molecule type" value="Genomic_DNA"/>
</dbReference>
<keyword evidence="2" id="KW-1185">Reference proteome</keyword>
<dbReference type="GeneID" id="66052049"/>
<dbReference type="KEGG" id="cre:CHLRE_01g025726v5"/>
<dbReference type="InParanoid" id="A0A2K3E6C6"/>
<gene>
    <name evidence="1" type="ORF">CHLRE_01g025726v5</name>
</gene>
<evidence type="ECO:0000313" key="1">
    <source>
        <dbReference type="EMBL" id="PNW88351.1"/>
    </source>
</evidence>
<dbReference type="Gramene" id="PNW88351">
    <property type="protein sequence ID" value="PNW88351"/>
    <property type="gene ID" value="CHLRE_01g025726v5"/>
</dbReference>
<name>A0A2K3E6C6_CHLRE</name>
<sequence>MYRTAEVAVVRRIGVEVIADFWSRLAAFLTVRQLVASKPAGMAAACAEPGVAAWRG</sequence>
<protein>
    <submittedName>
        <fullName evidence="1">Uncharacterized protein</fullName>
    </submittedName>
</protein>